<accession>A0A6A5Y2R5</accession>
<feature type="domain" description="Longin" evidence="11">
    <location>
        <begin position="7"/>
        <end position="130"/>
    </location>
</feature>
<dbReference type="CDD" id="cd15867">
    <property type="entry name" value="R-SNARE_YKT6"/>
    <property type="match status" value="1"/>
</dbReference>
<keyword evidence="8" id="KW-0636">Prenylation</keyword>
<proteinExistence type="inferred from homology"/>
<evidence type="ECO:0000313" key="13">
    <source>
        <dbReference type="EMBL" id="KAF2019526.1"/>
    </source>
</evidence>
<dbReference type="SUPFAM" id="SSF58038">
    <property type="entry name" value="SNARE fusion complex"/>
    <property type="match status" value="1"/>
</dbReference>
<evidence type="ECO:0000256" key="8">
    <source>
        <dbReference type="ARBA" id="ARBA00023289"/>
    </source>
</evidence>
<dbReference type="Pfam" id="PF13774">
    <property type="entry name" value="Longin"/>
    <property type="match status" value="1"/>
</dbReference>
<dbReference type="GO" id="GO:0005886">
    <property type="term" value="C:plasma membrane"/>
    <property type="evidence" value="ECO:0007669"/>
    <property type="project" value="UniProtKB-SubCell"/>
</dbReference>
<evidence type="ECO:0000256" key="5">
    <source>
        <dbReference type="ARBA" id="ARBA00023136"/>
    </source>
</evidence>
<evidence type="ECO:0000259" key="11">
    <source>
        <dbReference type="PROSITE" id="PS50859"/>
    </source>
</evidence>
<keyword evidence="10" id="KW-0175">Coiled coil</keyword>
<dbReference type="Gene3D" id="1.20.5.110">
    <property type="match status" value="1"/>
</dbReference>
<dbReference type="InterPro" id="IPR042855">
    <property type="entry name" value="V_SNARE_CC"/>
</dbReference>
<keyword evidence="14" id="KW-1185">Reference proteome</keyword>
<organism evidence="13 14">
    <name type="scientific">Aaosphaeria arxii CBS 175.79</name>
    <dbReference type="NCBI Taxonomy" id="1450172"/>
    <lineage>
        <taxon>Eukaryota</taxon>
        <taxon>Fungi</taxon>
        <taxon>Dikarya</taxon>
        <taxon>Ascomycota</taxon>
        <taxon>Pezizomycotina</taxon>
        <taxon>Dothideomycetes</taxon>
        <taxon>Pleosporomycetidae</taxon>
        <taxon>Pleosporales</taxon>
        <taxon>Pleosporales incertae sedis</taxon>
        <taxon>Aaosphaeria</taxon>
    </lineage>
</organism>
<evidence type="ECO:0000256" key="7">
    <source>
        <dbReference type="ARBA" id="ARBA00023288"/>
    </source>
</evidence>
<evidence type="ECO:0000256" key="2">
    <source>
        <dbReference type="ARBA" id="ARBA00008025"/>
    </source>
</evidence>
<dbReference type="Proteomes" id="UP000799778">
    <property type="component" value="Unassembled WGS sequence"/>
</dbReference>
<evidence type="ECO:0000256" key="10">
    <source>
        <dbReference type="PROSITE-ProRule" id="PRU00290"/>
    </source>
</evidence>
<dbReference type="GO" id="GO:0005794">
    <property type="term" value="C:Golgi apparatus"/>
    <property type="evidence" value="ECO:0007669"/>
    <property type="project" value="TreeGrafter"/>
</dbReference>
<dbReference type="OrthoDB" id="27923at2759"/>
<comment type="subcellular location">
    <subcellularLocation>
        <location evidence="1">Cell membrane</location>
        <topology evidence="1">Lipid-anchor</topology>
        <orientation evidence="1">Cytoplasmic side</orientation>
    </subcellularLocation>
</comment>
<dbReference type="Pfam" id="PF00957">
    <property type="entry name" value="Synaptobrevin"/>
    <property type="match status" value="1"/>
</dbReference>
<keyword evidence="5" id="KW-0472">Membrane</keyword>
<dbReference type="InterPro" id="IPR010908">
    <property type="entry name" value="Longin_dom"/>
</dbReference>
<dbReference type="Gene3D" id="3.30.450.50">
    <property type="entry name" value="Longin domain"/>
    <property type="match status" value="1"/>
</dbReference>
<protein>
    <recommendedName>
        <fullName evidence="9">Synaptobrevin homolog YKT6</fullName>
    </recommendedName>
</protein>
<evidence type="ECO:0000256" key="9">
    <source>
        <dbReference type="ARBA" id="ARBA00026133"/>
    </source>
</evidence>
<keyword evidence="6" id="KW-0564">Palmitate</keyword>
<evidence type="ECO:0000259" key="12">
    <source>
        <dbReference type="PROSITE" id="PS50892"/>
    </source>
</evidence>
<dbReference type="SMART" id="SM01270">
    <property type="entry name" value="Longin"/>
    <property type="match status" value="1"/>
</dbReference>
<reference evidence="13" key="1">
    <citation type="journal article" date="2020" name="Stud. Mycol.">
        <title>101 Dothideomycetes genomes: a test case for predicting lifestyles and emergence of pathogens.</title>
        <authorList>
            <person name="Haridas S."/>
            <person name="Albert R."/>
            <person name="Binder M."/>
            <person name="Bloem J."/>
            <person name="Labutti K."/>
            <person name="Salamov A."/>
            <person name="Andreopoulos B."/>
            <person name="Baker S."/>
            <person name="Barry K."/>
            <person name="Bills G."/>
            <person name="Bluhm B."/>
            <person name="Cannon C."/>
            <person name="Castanera R."/>
            <person name="Culley D."/>
            <person name="Daum C."/>
            <person name="Ezra D."/>
            <person name="Gonzalez J."/>
            <person name="Henrissat B."/>
            <person name="Kuo A."/>
            <person name="Liang C."/>
            <person name="Lipzen A."/>
            <person name="Lutzoni F."/>
            <person name="Magnuson J."/>
            <person name="Mondo S."/>
            <person name="Nolan M."/>
            <person name="Ohm R."/>
            <person name="Pangilinan J."/>
            <person name="Park H.-J."/>
            <person name="Ramirez L."/>
            <person name="Alfaro M."/>
            <person name="Sun H."/>
            <person name="Tritt A."/>
            <person name="Yoshinaga Y."/>
            <person name="Zwiers L.-H."/>
            <person name="Turgeon B."/>
            <person name="Goodwin S."/>
            <person name="Spatafora J."/>
            <person name="Crous P."/>
            <person name="Grigoriev I."/>
        </authorList>
    </citation>
    <scope>NUCLEOTIDE SEQUENCE</scope>
    <source>
        <strain evidence="13">CBS 175.79</strain>
    </source>
</reference>
<keyword evidence="3" id="KW-1003">Cell membrane</keyword>
<evidence type="ECO:0000256" key="1">
    <source>
        <dbReference type="ARBA" id="ARBA00004342"/>
    </source>
</evidence>
<dbReference type="AlphaFoldDB" id="A0A6A5Y2R5"/>
<name>A0A6A5Y2R5_9PLEO</name>
<keyword evidence="7" id="KW-0449">Lipoprotein</keyword>
<dbReference type="PROSITE" id="PS50859">
    <property type="entry name" value="LONGIN"/>
    <property type="match status" value="1"/>
</dbReference>
<gene>
    <name evidence="13" type="ORF">BU24DRAFT_419127</name>
</gene>
<dbReference type="InterPro" id="IPR011012">
    <property type="entry name" value="Longin-like_dom_sf"/>
</dbReference>
<evidence type="ECO:0000256" key="6">
    <source>
        <dbReference type="ARBA" id="ARBA00023139"/>
    </source>
</evidence>
<dbReference type="RefSeq" id="XP_033387865.1">
    <property type="nucleotide sequence ID" value="XM_033527142.1"/>
</dbReference>
<dbReference type="InterPro" id="IPR001388">
    <property type="entry name" value="Synaptobrevin-like"/>
</dbReference>
<dbReference type="CDD" id="cd14824">
    <property type="entry name" value="Longin"/>
    <property type="match status" value="1"/>
</dbReference>
<dbReference type="EMBL" id="ML978067">
    <property type="protein sequence ID" value="KAF2019526.1"/>
    <property type="molecule type" value="Genomic_DNA"/>
</dbReference>
<dbReference type="PANTHER" id="PTHR45806">
    <property type="entry name" value="SYNAPTOBREVIN HOMOLOG YKT6"/>
    <property type="match status" value="1"/>
</dbReference>
<dbReference type="PRINTS" id="PR00219">
    <property type="entry name" value="SYNAPTOBREVN"/>
</dbReference>
<comment type="similarity">
    <text evidence="2">Belongs to the synaptobrevin family.</text>
</comment>
<evidence type="ECO:0000313" key="14">
    <source>
        <dbReference type="Proteomes" id="UP000799778"/>
    </source>
</evidence>
<sequence>MKLYYISVWKNEDKDKTLELASETDLSSFSRFTRGTVNEFLMLFATKVAAGTRPGSGRTTLKEEAYSFHVLPLAEGLCGLIATDHEYPERVAQSLLTKITYDFKAQYPRSAYINATEAKSLPFPELKEYLTKFQDPESADNLSKIQKELQETKTVLHKTIESVLERGEKIDSLVAKSDNLSAQSKMFYTQAKKQNSCCVVM</sequence>
<dbReference type="GO" id="GO:0006888">
    <property type="term" value="P:endoplasmic reticulum to Golgi vesicle-mediated transport"/>
    <property type="evidence" value="ECO:0007669"/>
    <property type="project" value="TreeGrafter"/>
</dbReference>
<evidence type="ECO:0000256" key="3">
    <source>
        <dbReference type="ARBA" id="ARBA00022475"/>
    </source>
</evidence>
<evidence type="ECO:0000256" key="4">
    <source>
        <dbReference type="ARBA" id="ARBA00022481"/>
    </source>
</evidence>
<dbReference type="GO" id="GO:0005484">
    <property type="term" value="F:SNAP receptor activity"/>
    <property type="evidence" value="ECO:0007669"/>
    <property type="project" value="TreeGrafter"/>
</dbReference>
<dbReference type="SUPFAM" id="SSF64356">
    <property type="entry name" value="SNARE-like"/>
    <property type="match status" value="1"/>
</dbReference>
<dbReference type="PANTHER" id="PTHR45806:SF1">
    <property type="entry name" value="SYNAPTOBREVIN HOMOLOG YKT6"/>
    <property type="match status" value="1"/>
</dbReference>
<keyword evidence="4" id="KW-0488">Methylation</keyword>
<dbReference type="PROSITE" id="PS50892">
    <property type="entry name" value="V_SNARE"/>
    <property type="match status" value="1"/>
</dbReference>
<dbReference type="InterPro" id="IPR045848">
    <property type="entry name" value="R-SNARE_YKT6"/>
</dbReference>
<feature type="domain" description="V-SNARE coiled-coil homology" evidence="12">
    <location>
        <begin position="141"/>
        <end position="201"/>
    </location>
</feature>
<dbReference type="GeneID" id="54284539"/>